<dbReference type="AlphaFoldDB" id="A0A0F5YNE1"/>
<accession>A0A0F5YNE1</accession>
<evidence type="ECO:0000313" key="1">
    <source>
        <dbReference type="EMBL" id="KKD39695.1"/>
    </source>
</evidence>
<sequence length="474" mass="53222">MSQSISIDVALRLPAPELEALNQGRTILIIAGIFINPGRQFALYPADTSSNTLPNEQYYRPNFLPTVHQSLAELGSETVTIKSWAKCELCQIVNEAERLDLLSQLTVWTEEALHQTLAKRGHFFLTYLRVYQLSEPSEIAVNSSPRFLPISPALTVSEDNPILSNDAFDQRYRQILNRQPPLHPELEELQTAISQLAVTHSAAKQFDEQIQQFIGWKMAKKTKPLPDWISTINELGTAETGGKYEKGTAFENIVRKSLAYLGFEVHSDAKGGAGGMDLYCHKPYPMVGECKAGKSLPDSTAEQLYRIGTRHLGRESYETAVKLIIGPGKPTSYLEKSAQQSIISIINPMTLQNLVELQAKYPGSVNLIELKEYFTAGQIDDKIDEYIEKVKQDIQRRSKIIEAVKKQGEFGTAQPTVTEIRIQYNSMFATDINSTLSQEKVRDLLIELSSPLTGYLGRVDGTEQFYFLRELEIN</sequence>
<proteinExistence type="predicted"/>
<gene>
    <name evidence="1" type="ORF">WN50_01770</name>
</gene>
<dbReference type="PATRIC" id="fig|1637645.4.peg.3439"/>
<dbReference type="EMBL" id="LATL02000177">
    <property type="protein sequence ID" value="KKD39695.1"/>
    <property type="molecule type" value="Genomic_DNA"/>
</dbReference>
<protein>
    <recommendedName>
        <fullName evidence="3">DUF1802 domain-containing protein</fullName>
    </recommendedName>
</protein>
<dbReference type="Proteomes" id="UP000033607">
    <property type="component" value="Unassembled WGS sequence"/>
</dbReference>
<dbReference type="Pfam" id="PF08819">
    <property type="entry name" value="DUF1802"/>
    <property type="match status" value="1"/>
</dbReference>
<reference evidence="1 2" key="1">
    <citation type="submission" date="2015-06" db="EMBL/GenBank/DDBJ databases">
        <title>Draft genome assembly of filamentous brackish cyanobacterium Limnoraphis robusta strain CS-951.</title>
        <authorList>
            <person name="Willis A."/>
            <person name="Parks M."/>
            <person name="Burford M.A."/>
        </authorList>
    </citation>
    <scope>NUCLEOTIDE SEQUENCE [LARGE SCALE GENOMIC DNA]</scope>
    <source>
        <strain evidence="1 2">CS-951</strain>
    </source>
</reference>
<name>A0A0F5YNE1_9CYAN</name>
<evidence type="ECO:0008006" key="3">
    <source>
        <dbReference type="Google" id="ProtNLM"/>
    </source>
</evidence>
<dbReference type="InterPro" id="IPR014923">
    <property type="entry name" value="DUF1802"/>
</dbReference>
<organism evidence="1 2">
    <name type="scientific">Limnoraphis robusta CS-951</name>
    <dbReference type="NCBI Taxonomy" id="1637645"/>
    <lineage>
        <taxon>Bacteria</taxon>
        <taxon>Bacillati</taxon>
        <taxon>Cyanobacteriota</taxon>
        <taxon>Cyanophyceae</taxon>
        <taxon>Oscillatoriophycideae</taxon>
        <taxon>Oscillatoriales</taxon>
        <taxon>Sirenicapillariaceae</taxon>
        <taxon>Limnoraphis</taxon>
    </lineage>
</organism>
<dbReference type="RefSeq" id="WP_046276782.1">
    <property type="nucleotide sequence ID" value="NZ_LATL02000177.1"/>
</dbReference>
<evidence type="ECO:0000313" key="2">
    <source>
        <dbReference type="Proteomes" id="UP000033607"/>
    </source>
</evidence>
<dbReference type="OrthoDB" id="569417at2"/>
<comment type="caution">
    <text evidence="1">The sequence shown here is derived from an EMBL/GenBank/DDBJ whole genome shotgun (WGS) entry which is preliminary data.</text>
</comment>